<protein>
    <submittedName>
        <fullName evidence="1">Uncharacterized protein</fullName>
    </submittedName>
</protein>
<evidence type="ECO:0000313" key="1">
    <source>
        <dbReference type="EMBL" id="KAE9395182.1"/>
    </source>
</evidence>
<reference evidence="1" key="1">
    <citation type="journal article" date="2019" name="Environ. Microbiol.">
        <title>Fungal ecological strategies reflected in gene transcription - a case study of two litter decomposers.</title>
        <authorList>
            <person name="Barbi F."/>
            <person name="Kohler A."/>
            <person name="Barry K."/>
            <person name="Baskaran P."/>
            <person name="Daum C."/>
            <person name="Fauchery L."/>
            <person name="Ihrmark K."/>
            <person name="Kuo A."/>
            <person name="LaButti K."/>
            <person name="Lipzen A."/>
            <person name="Morin E."/>
            <person name="Grigoriev I.V."/>
            <person name="Henrissat B."/>
            <person name="Lindahl B."/>
            <person name="Martin F."/>
        </authorList>
    </citation>
    <scope>NUCLEOTIDE SEQUENCE</scope>
    <source>
        <strain evidence="1">JB14</strain>
    </source>
</reference>
<gene>
    <name evidence="1" type="ORF">BT96DRAFT_997873</name>
</gene>
<dbReference type="AlphaFoldDB" id="A0A6A4HAB5"/>
<sequence length="122" mass="13984">MRLLNWNEYDAFTKELTRIIERSVVRPKRAGFECSILCSLPSLYEDVVSVKMESCMAYGAFLTDASYRRAAIVLQGYIHLFSYIPTSRFTFGFFIPMPILPPLFPSATGRRQSSTFPSTMFD</sequence>
<evidence type="ECO:0000313" key="2">
    <source>
        <dbReference type="Proteomes" id="UP000799118"/>
    </source>
</evidence>
<name>A0A6A4HAB5_9AGAR</name>
<accession>A0A6A4HAB5</accession>
<dbReference type="Proteomes" id="UP000799118">
    <property type="component" value="Unassembled WGS sequence"/>
</dbReference>
<dbReference type="EMBL" id="ML769536">
    <property type="protein sequence ID" value="KAE9395182.1"/>
    <property type="molecule type" value="Genomic_DNA"/>
</dbReference>
<keyword evidence="2" id="KW-1185">Reference proteome</keyword>
<proteinExistence type="predicted"/>
<organism evidence="1 2">
    <name type="scientific">Gymnopus androsaceus JB14</name>
    <dbReference type="NCBI Taxonomy" id="1447944"/>
    <lineage>
        <taxon>Eukaryota</taxon>
        <taxon>Fungi</taxon>
        <taxon>Dikarya</taxon>
        <taxon>Basidiomycota</taxon>
        <taxon>Agaricomycotina</taxon>
        <taxon>Agaricomycetes</taxon>
        <taxon>Agaricomycetidae</taxon>
        <taxon>Agaricales</taxon>
        <taxon>Marasmiineae</taxon>
        <taxon>Omphalotaceae</taxon>
        <taxon>Gymnopus</taxon>
    </lineage>
</organism>